<evidence type="ECO:0000259" key="12">
    <source>
        <dbReference type="Pfam" id="PF08264"/>
    </source>
</evidence>
<dbReference type="NCBIfam" id="TIGR00392">
    <property type="entry name" value="ileS"/>
    <property type="match status" value="1"/>
</dbReference>
<dbReference type="InterPro" id="IPR013155">
    <property type="entry name" value="M/V/L/I-tRNA-synth_anticd-bd"/>
</dbReference>
<feature type="domain" description="Aminoacyl-tRNA synthetase class Ia" evidence="11">
    <location>
        <begin position="14"/>
        <end position="671"/>
    </location>
</feature>
<feature type="transmembrane region" description="Helical" evidence="10">
    <location>
        <begin position="745"/>
        <end position="765"/>
    </location>
</feature>
<evidence type="ECO:0000256" key="3">
    <source>
        <dbReference type="ARBA" id="ARBA00022741"/>
    </source>
</evidence>
<dbReference type="SUPFAM" id="SSF52374">
    <property type="entry name" value="Nucleotidylyl transferase"/>
    <property type="match status" value="1"/>
</dbReference>
<reference evidence="13" key="1">
    <citation type="submission" date="2024-06" db="EMBL/GenBank/DDBJ databases">
        <title>Diversity, functionality, and evolutionary history of bacterial symbionts in false click beetles (Coleoptera, Throscidae).</title>
        <authorList>
            <person name="Wierz J.C."/>
            <person name="Malm H."/>
            <person name="Kaltenpoth M."/>
            <person name="Engl T."/>
        </authorList>
    </citation>
    <scope>NUCLEOTIDE SEQUENCE</scope>
    <source>
        <strain evidence="13">AspAUS03</strain>
    </source>
</reference>
<dbReference type="InterPro" id="IPR002300">
    <property type="entry name" value="aa-tRNA-synth_Ia"/>
</dbReference>
<dbReference type="GO" id="GO:0005737">
    <property type="term" value="C:cytoplasm"/>
    <property type="evidence" value="ECO:0007669"/>
    <property type="project" value="UniProtKB-UniRule"/>
</dbReference>
<dbReference type="GO" id="GO:0002161">
    <property type="term" value="F:aminoacyl-tRNA deacylase activity"/>
    <property type="evidence" value="ECO:0007669"/>
    <property type="project" value="InterPro"/>
</dbReference>
<sequence length="1082" mass="132052">MKKYTLLNFNKYMFYLKNFFFIKKKHFLNKNKKYIVYEGPPSMNGKPGIHHLLSKIIKDVAVRYKIMKKYYIKRIFGWDTHGLPIELKVEKKLNINKFDIDKNKISIKKFNNLCKNLVNKNIKIWRNLTYKLGSFNINNKIEYCTYKDNYIETVWYIFNILYKKNIIYKSYKVQPYSPLAGTVISNNELNFPNTYKKIVDVSVYLLFKLDLIKNKNLNLLVWTTTPWTISSNSALAINKKYYYYIIKTNNYYYNTIIYIIIGKNCINNIFTNQFKIINNKLLYIYKILYKIKGKNLLKYKYFQLIKWIKPCKHKNKYFRIYNANYVSYKEGTGIVHIAPNFGMEDFLLSKKKNIPYIYYIYKNKKKILVNSKGKYEKFLPKKYKNRYIYKDYYSNSKKYNSLNKDIIKYLIKKKKVFKIKKINHKYPHCWRTGGRIIFYPIKSWFLKLNKKILIKYINKIKWINNVGKKKFFFWIKNSVDWNISRSRFWGIPLPIWKSLDNKIILVIKSKKKLLKYIVKYTKLNFKNILNKKNILHRENLDDIVFLYKKKKLYREKLVFDVWFDSGCMPFGQFSYPFNNKDYINKKKYYPSNFICEGIDQIRGWFFSIYVISILFKQNIAYKKVLVTGLILDKYGKKMSKSKNNTLDPFILLNKYGLDLIRFFFLFYNKPYYNIKFDEMKILNIKKKFFNTLINVYNFFSMYCNLDKIKIKTINFKYLKYLDKWILSVLNNLIYKVNYYYKKYNYYQVTNLLYNFLILDLSNWYIRLSRNRFWKSKINIYKINVYNILYICICIFLKLSYPIIPCISEYIFKKINCNIKQLIYKNLQFPKYKKKLIKFNLEKTIYILKTICSLILSIRKKYNIKVRIPLNNVKILLKEKNNFFSFCKEKNIITYIKKEVNIENIFFLKNDNNIFNKKIVIPVYKILGPKYKNKLKLIVNIINKLNYKQINEIEKKKKIQILINNKKHYLYNKELKFKLLNNNKNINIFKEIKIYNILIYLNIDLNLNSKLLKKGFIRDLINKIQKKRKKENILINKKINIKIFCNKYIKNIIKYYYKIIIKETLIKKIYFINKKKKIKLYIL</sequence>
<keyword evidence="6" id="KW-0030">Aminoacyl-tRNA synthetase</keyword>
<dbReference type="GO" id="GO:0006428">
    <property type="term" value="P:isoleucyl-tRNA aminoacylation"/>
    <property type="evidence" value="ECO:0007669"/>
    <property type="project" value="UniProtKB-UniRule"/>
</dbReference>
<feature type="domain" description="Methionyl/Valyl/Leucyl/Isoleucyl-tRNA synthetase anticodon-binding" evidence="12">
    <location>
        <begin position="722"/>
        <end position="870"/>
    </location>
</feature>
<dbReference type="InterPro" id="IPR002301">
    <property type="entry name" value="Ile-tRNA-ligase"/>
</dbReference>
<gene>
    <name evidence="13" type="primary">ileS</name>
    <name evidence="13" type="ORF">ABPD24_00380</name>
</gene>
<comment type="function">
    <text evidence="7">Catalyzes the attachment of isoleucine to tRNA(Ile). As IleRS can inadvertently accommodate and process structurally similar amino acids such as valine, to avoid such errors it has two additional distinct tRNA(Ile)-dependent editing activities. One activity is designated as 'pretransfer' editing and involves the hydrolysis of activated Val-AMP. The other activity is designated 'posttransfer' editing and involves deacylation of mischarged Val-tRNA(Ile).</text>
</comment>
<dbReference type="EMBL" id="CP157897">
    <property type="protein sequence ID" value="XBT18913.1"/>
    <property type="molecule type" value="Genomic_DNA"/>
</dbReference>
<evidence type="ECO:0000256" key="1">
    <source>
        <dbReference type="ARBA" id="ARBA00013165"/>
    </source>
</evidence>
<proteinExistence type="predicted"/>
<dbReference type="InterPro" id="IPR014729">
    <property type="entry name" value="Rossmann-like_a/b/a_fold"/>
</dbReference>
<dbReference type="Pfam" id="PF19302">
    <property type="entry name" value="DUF5915"/>
    <property type="match status" value="1"/>
</dbReference>
<evidence type="ECO:0000259" key="11">
    <source>
        <dbReference type="Pfam" id="PF00133"/>
    </source>
</evidence>
<evidence type="ECO:0000256" key="9">
    <source>
        <dbReference type="NCBIfam" id="TIGR00392"/>
    </source>
</evidence>
<keyword evidence="3" id="KW-0547">Nucleotide-binding</keyword>
<dbReference type="EC" id="6.1.1.5" evidence="1 9"/>
<dbReference type="AlphaFoldDB" id="A0AAU7QSX7"/>
<dbReference type="Pfam" id="PF00133">
    <property type="entry name" value="tRNA-synt_1"/>
    <property type="match status" value="1"/>
</dbReference>
<dbReference type="InterPro" id="IPR009008">
    <property type="entry name" value="Val/Leu/Ile-tRNA-synth_edit"/>
</dbReference>
<dbReference type="SUPFAM" id="SSF50677">
    <property type="entry name" value="ValRS/IleRS/LeuRS editing domain"/>
    <property type="match status" value="1"/>
</dbReference>
<keyword evidence="10" id="KW-0472">Membrane</keyword>
<keyword evidence="5" id="KW-0648">Protein biosynthesis</keyword>
<keyword evidence="2 13" id="KW-0436">Ligase</keyword>
<dbReference type="PANTHER" id="PTHR42780:SF1">
    <property type="entry name" value="ISOLEUCINE--TRNA LIGASE, CYTOPLASMIC"/>
    <property type="match status" value="1"/>
</dbReference>
<dbReference type="GO" id="GO:0004822">
    <property type="term" value="F:isoleucine-tRNA ligase activity"/>
    <property type="evidence" value="ECO:0007669"/>
    <property type="project" value="UniProtKB-UniRule"/>
</dbReference>
<protein>
    <recommendedName>
        <fullName evidence="1 9">Isoleucine--tRNA ligase</fullName>
        <ecNumber evidence="1 9">6.1.1.5</ecNumber>
    </recommendedName>
</protein>
<evidence type="ECO:0000256" key="6">
    <source>
        <dbReference type="ARBA" id="ARBA00023146"/>
    </source>
</evidence>
<evidence type="ECO:0000256" key="8">
    <source>
        <dbReference type="ARBA" id="ARBA00048359"/>
    </source>
</evidence>
<dbReference type="Pfam" id="PF08264">
    <property type="entry name" value="Anticodon_1"/>
    <property type="match status" value="1"/>
</dbReference>
<evidence type="ECO:0000256" key="10">
    <source>
        <dbReference type="SAM" id="Phobius"/>
    </source>
</evidence>
<dbReference type="InterPro" id="IPR023586">
    <property type="entry name" value="Ile-tRNA-ligase_type2"/>
</dbReference>
<evidence type="ECO:0000256" key="5">
    <source>
        <dbReference type="ARBA" id="ARBA00022917"/>
    </source>
</evidence>
<dbReference type="GO" id="GO:0005524">
    <property type="term" value="F:ATP binding"/>
    <property type="evidence" value="ECO:0007669"/>
    <property type="project" value="UniProtKB-KW"/>
</dbReference>
<evidence type="ECO:0000256" key="7">
    <source>
        <dbReference type="ARBA" id="ARBA00025217"/>
    </source>
</evidence>
<comment type="catalytic activity">
    <reaction evidence="8">
        <text>tRNA(Ile) + L-isoleucine + ATP = L-isoleucyl-tRNA(Ile) + AMP + diphosphate</text>
        <dbReference type="Rhea" id="RHEA:11060"/>
        <dbReference type="Rhea" id="RHEA-COMP:9666"/>
        <dbReference type="Rhea" id="RHEA-COMP:9695"/>
        <dbReference type="ChEBI" id="CHEBI:30616"/>
        <dbReference type="ChEBI" id="CHEBI:33019"/>
        <dbReference type="ChEBI" id="CHEBI:58045"/>
        <dbReference type="ChEBI" id="CHEBI:78442"/>
        <dbReference type="ChEBI" id="CHEBI:78528"/>
        <dbReference type="ChEBI" id="CHEBI:456215"/>
        <dbReference type="EC" id="6.1.1.5"/>
    </reaction>
</comment>
<dbReference type="PRINTS" id="PR00984">
    <property type="entry name" value="TRNASYNTHILE"/>
</dbReference>
<organism evidence="13">
    <name type="scientific">Candidatus Shikimatogenerans sp. AspAUS03</name>
    <dbReference type="NCBI Taxonomy" id="3158563"/>
    <lineage>
        <taxon>Bacteria</taxon>
        <taxon>Pseudomonadati</taxon>
        <taxon>Bacteroidota</taxon>
        <taxon>Flavobacteriia</taxon>
        <taxon>Flavobacteriales</taxon>
        <taxon>Candidatus Shikimatogenerans</taxon>
    </lineage>
</organism>
<evidence type="ECO:0000313" key="13">
    <source>
        <dbReference type="EMBL" id="XBT18913.1"/>
    </source>
</evidence>
<keyword evidence="10" id="KW-0812">Transmembrane</keyword>
<keyword evidence="4" id="KW-0067">ATP-binding</keyword>
<dbReference type="InterPro" id="IPR009080">
    <property type="entry name" value="tRNAsynth_Ia_anticodon-bd"/>
</dbReference>
<dbReference type="SUPFAM" id="SSF47323">
    <property type="entry name" value="Anticodon-binding domain of a subclass of class I aminoacyl-tRNA synthetases"/>
    <property type="match status" value="1"/>
</dbReference>
<name>A0AAU7QSX7_9FLAO</name>
<dbReference type="Gene3D" id="1.10.730.10">
    <property type="entry name" value="Isoleucyl-tRNA Synthetase, Domain 1"/>
    <property type="match status" value="1"/>
</dbReference>
<evidence type="ECO:0000256" key="2">
    <source>
        <dbReference type="ARBA" id="ARBA00022598"/>
    </source>
</evidence>
<feature type="transmembrane region" description="Helical" evidence="10">
    <location>
        <begin position="786"/>
        <end position="803"/>
    </location>
</feature>
<evidence type="ECO:0000256" key="4">
    <source>
        <dbReference type="ARBA" id="ARBA00022840"/>
    </source>
</evidence>
<dbReference type="Gene3D" id="3.40.50.620">
    <property type="entry name" value="HUPs"/>
    <property type="match status" value="2"/>
</dbReference>
<keyword evidence="10" id="KW-1133">Transmembrane helix</keyword>
<accession>A0AAU7QSX7</accession>
<dbReference type="PANTHER" id="PTHR42780">
    <property type="entry name" value="SOLEUCYL-TRNA SYNTHETASE"/>
    <property type="match status" value="1"/>
</dbReference>